<evidence type="ECO:0000313" key="2">
    <source>
        <dbReference type="Proteomes" id="UP001596472"/>
    </source>
</evidence>
<keyword evidence="2" id="KW-1185">Reference proteome</keyword>
<dbReference type="Proteomes" id="UP001596472">
    <property type="component" value="Unassembled WGS sequence"/>
</dbReference>
<proteinExistence type="predicted"/>
<comment type="caution">
    <text evidence="1">The sequence shown here is derived from an EMBL/GenBank/DDBJ whole genome shotgun (WGS) entry which is preliminary data.</text>
</comment>
<dbReference type="Pfam" id="PF19669">
    <property type="entry name" value="DUF6172"/>
    <property type="match status" value="1"/>
</dbReference>
<sequence>MKKSFPLSDPKHKPERVVAAIKNDVRKYLKRERKKQLPEGVDYWDFACKVGQGNEAPVSKHVEEIVPAIDEAAAAGCESVYIEILATPGVRKRD</sequence>
<organism evidence="1 2">
    <name type="scientific">Haloferula chungangensis</name>
    <dbReference type="NCBI Taxonomy" id="1048331"/>
    <lineage>
        <taxon>Bacteria</taxon>
        <taxon>Pseudomonadati</taxon>
        <taxon>Verrucomicrobiota</taxon>
        <taxon>Verrucomicrobiia</taxon>
        <taxon>Verrucomicrobiales</taxon>
        <taxon>Verrucomicrobiaceae</taxon>
        <taxon>Haloferula</taxon>
    </lineage>
</organism>
<reference evidence="2" key="1">
    <citation type="journal article" date="2019" name="Int. J. Syst. Evol. Microbiol.">
        <title>The Global Catalogue of Microorganisms (GCM) 10K type strain sequencing project: providing services to taxonomists for standard genome sequencing and annotation.</title>
        <authorList>
            <consortium name="The Broad Institute Genomics Platform"/>
            <consortium name="The Broad Institute Genome Sequencing Center for Infectious Disease"/>
            <person name="Wu L."/>
            <person name="Ma J."/>
        </authorList>
    </citation>
    <scope>NUCLEOTIDE SEQUENCE [LARGE SCALE GENOMIC DNA]</scope>
    <source>
        <strain evidence="2">CGMCC 4.1467</strain>
    </source>
</reference>
<accession>A0ABW2L6E1</accession>
<gene>
    <name evidence="1" type="ORF">ACFQY0_08025</name>
</gene>
<dbReference type="RefSeq" id="WP_379711137.1">
    <property type="nucleotide sequence ID" value="NZ_JBHTBS010000003.1"/>
</dbReference>
<name>A0ABW2L6E1_9BACT</name>
<dbReference type="InterPro" id="IPR046170">
    <property type="entry name" value="DUF6172"/>
</dbReference>
<dbReference type="EMBL" id="JBHTBS010000003">
    <property type="protein sequence ID" value="MFC7337121.1"/>
    <property type="molecule type" value="Genomic_DNA"/>
</dbReference>
<evidence type="ECO:0000313" key="1">
    <source>
        <dbReference type="EMBL" id="MFC7337121.1"/>
    </source>
</evidence>
<protein>
    <submittedName>
        <fullName evidence="1">DUF6172 family protein</fullName>
    </submittedName>
</protein>